<evidence type="ECO:0000256" key="6">
    <source>
        <dbReference type="SAM" id="Coils"/>
    </source>
</evidence>
<dbReference type="PROSITE" id="PS00411">
    <property type="entry name" value="KINESIN_MOTOR_1"/>
    <property type="match status" value="1"/>
</dbReference>
<dbReference type="GO" id="GO:0007018">
    <property type="term" value="P:microtubule-based movement"/>
    <property type="evidence" value="ECO:0007669"/>
    <property type="project" value="InterPro"/>
</dbReference>
<dbReference type="PANTHER" id="PTHR47972:SF28">
    <property type="entry name" value="KINESIN-LIKE PROTEIN KLP-3"/>
    <property type="match status" value="1"/>
</dbReference>
<feature type="binding site" evidence="5">
    <location>
        <begin position="643"/>
        <end position="650"/>
    </location>
    <ligand>
        <name>ATP</name>
        <dbReference type="ChEBI" id="CHEBI:30616"/>
    </ligand>
</feature>
<keyword evidence="10" id="KW-1185">Reference proteome</keyword>
<dbReference type="SUPFAM" id="SSF52540">
    <property type="entry name" value="P-loop containing nucleoside triphosphate hydrolases"/>
    <property type="match status" value="1"/>
</dbReference>
<evidence type="ECO:0000256" key="5">
    <source>
        <dbReference type="PROSITE-ProRule" id="PRU00283"/>
    </source>
</evidence>
<dbReference type="GO" id="GO:0015630">
    <property type="term" value="C:microtubule cytoskeleton"/>
    <property type="evidence" value="ECO:0007669"/>
    <property type="project" value="TreeGrafter"/>
</dbReference>
<dbReference type="SMART" id="SM00129">
    <property type="entry name" value="KISc"/>
    <property type="match status" value="1"/>
</dbReference>
<feature type="compositionally biased region" description="Low complexity" evidence="7">
    <location>
        <begin position="976"/>
        <end position="989"/>
    </location>
</feature>
<feature type="compositionally biased region" description="Low complexity" evidence="7">
    <location>
        <begin position="1042"/>
        <end position="1058"/>
    </location>
</feature>
<dbReference type="InterPro" id="IPR019821">
    <property type="entry name" value="Kinesin_motor_CS"/>
</dbReference>
<feature type="domain" description="Kinesin motor" evidence="8">
    <location>
        <begin position="560"/>
        <end position="879"/>
    </location>
</feature>
<feature type="compositionally biased region" description="Polar residues" evidence="7">
    <location>
        <begin position="54"/>
        <end position="66"/>
    </location>
</feature>
<accession>A0AAE0ZX38</accession>
<feature type="region of interest" description="Disordered" evidence="7">
    <location>
        <begin position="48"/>
        <end position="81"/>
    </location>
</feature>
<evidence type="ECO:0000259" key="8">
    <source>
        <dbReference type="PROSITE" id="PS50067"/>
    </source>
</evidence>
<dbReference type="InterPro" id="IPR001752">
    <property type="entry name" value="Kinesin_motor_dom"/>
</dbReference>
<dbReference type="GO" id="GO:0005524">
    <property type="term" value="F:ATP binding"/>
    <property type="evidence" value="ECO:0007669"/>
    <property type="project" value="UniProtKB-UniRule"/>
</dbReference>
<evidence type="ECO:0000256" key="2">
    <source>
        <dbReference type="ARBA" id="ARBA00022741"/>
    </source>
</evidence>
<evidence type="ECO:0000313" key="9">
    <source>
        <dbReference type="EMBL" id="KAK3776928.1"/>
    </source>
</evidence>
<evidence type="ECO:0000256" key="3">
    <source>
        <dbReference type="ARBA" id="ARBA00022840"/>
    </source>
</evidence>
<feature type="region of interest" description="Disordered" evidence="7">
    <location>
        <begin position="198"/>
        <end position="237"/>
    </location>
</feature>
<dbReference type="AlphaFoldDB" id="A0AAE0ZX38"/>
<comment type="subcellular location">
    <subcellularLocation>
        <location evidence="1">Cytoplasm</location>
        <location evidence="1">Cytoskeleton</location>
    </subcellularLocation>
</comment>
<comment type="caution">
    <text evidence="9">The sequence shown here is derived from an EMBL/GenBank/DDBJ whole genome shotgun (WGS) entry which is preliminary data.</text>
</comment>
<dbReference type="EMBL" id="JAWDGP010003167">
    <property type="protein sequence ID" value="KAK3776928.1"/>
    <property type="molecule type" value="Genomic_DNA"/>
</dbReference>
<keyword evidence="4" id="KW-0963">Cytoplasm</keyword>
<keyword evidence="3 5" id="KW-0067">ATP-binding</keyword>
<keyword evidence="2 5" id="KW-0547">Nucleotide-binding</keyword>
<dbReference type="PANTHER" id="PTHR47972">
    <property type="entry name" value="KINESIN-LIKE PROTEIN KLP-3"/>
    <property type="match status" value="1"/>
</dbReference>
<keyword evidence="6" id="KW-0175">Coiled coil</keyword>
<sequence>MSNHVTNSSDGSNNNLRLNYLYQNGEIKEYGRKFYIFPATPSVTTGDPLYGQAASATENSSLNQTEPSEHGSRKAHDSHDIHQRVERLSQLLRAERQNCREHEDTIFTLRRLVDEHERRMHHMDGIGGDTILTLRRLVDEQERRMHHMDGIGGGVGSRTEAANFTRMSPTQKLLDQVKRLQKQKIDLLLQVARYDELPEPRNSPLSGEQQTADPSARTMTVNGSNRSTAPSETDVGCTDTEKELHKVKALNRTLELEVKKLAEENGLLRQQVSSTLLLTTTSERESLFVPKVSKTSSTSSLSQIIVTATSTSISAVSESASMSQSLVTTTSTTPSKQESTPSTPSLPEMSETREILVTESGSEVAHSVKTPCEDDGQILCFAQERTVSLEQKLTTECKTCQTDDEVTVYSKYIDISAIEKRLELCTSQLSAKEAEMLELRDFFLLEKEMASREKMNEIEQIKTAKDAEIECLRRKFTEINRQILQAHQELRDLRSTYDNLRQCFRESVQENSQHLKDIKNTMKECLIDLGVSHDHVMARYRKEMLLRQKYHNQLVELRGNIRVLCRLRPWIEEDGSSSDRRPAVQLDPDDDGLVMVSSKGRLHPFDLDKAFGMDSTQAEVFEEVSSLVRSTMDGYNVCIFAYGQTGSGKTYTMEGPPSEPGIQQRAIEQLFQESTDPDWDYTISASMLEIYNETIIDLLDPEPRFKLEAKLQSDGSLHIPGLTQVPVKSVQEVLQVFSTGREHRATESTSMNTRSSRSHCLLCITVLGQNLVTASKTSGRLNLVDLAGSERLSRSQADGERLREAKNINRSLACLGDVIHALRSRHKHVPYRNSKLTYLLQDSLGGNGKTLMIIQVAPGKQNVRETLCTLTFGQRVTAVKLGSAVRHKELMSTDSTYPAWRRPANLDLSFSSTSSTCSSPFSSPSSSPCPSPSLSPSSFEFPSPSPSPAPSSSPVKSLRRTASTSSAYPAWRRQLSTPVSVPRSHPSPSATQTRFSQRSALKTRPPSQTTQGENCAARPRMSSRDTAPAEASLDSTPTTSRSASPNETPTTTPTSSPKPLRKLVTVKLRGTTLTTAVRKSAKSNESARSSTAVVRPVGVRWR</sequence>
<protein>
    <recommendedName>
        <fullName evidence="8">Kinesin motor domain-containing protein</fullName>
    </recommendedName>
</protein>
<feature type="compositionally biased region" description="Polar residues" evidence="7">
    <location>
        <begin position="203"/>
        <end position="231"/>
    </location>
</feature>
<keyword evidence="5" id="KW-0505">Motor protein</keyword>
<name>A0AAE0ZX38_9GAST</name>
<comment type="similarity">
    <text evidence="5">Belongs to the TRAFAC class myosin-kinesin ATPase superfamily. Kinesin family.</text>
</comment>
<dbReference type="InterPro" id="IPR027417">
    <property type="entry name" value="P-loop_NTPase"/>
</dbReference>
<evidence type="ECO:0000313" key="10">
    <source>
        <dbReference type="Proteomes" id="UP001283361"/>
    </source>
</evidence>
<gene>
    <name evidence="9" type="ORF">RRG08_016748</name>
</gene>
<dbReference type="PROSITE" id="PS50067">
    <property type="entry name" value="KINESIN_MOTOR_2"/>
    <property type="match status" value="1"/>
</dbReference>
<feature type="region of interest" description="Disordered" evidence="7">
    <location>
        <begin position="921"/>
        <end position="1102"/>
    </location>
</feature>
<dbReference type="Proteomes" id="UP001283361">
    <property type="component" value="Unassembled WGS sequence"/>
</dbReference>
<evidence type="ECO:0000256" key="4">
    <source>
        <dbReference type="ARBA" id="ARBA00023212"/>
    </source>
</evidence>
<dbReference type="GO" id="GO:0003777">
    <property type="term" value="F:microtubule motor activity"/>
    <property type="evidence" value="ECO:0007669"/>
    <property type="project" value="InterPro"/>
</dbReference>
<feature type="region of interest" description="Disordered" evidence="7">
    <location>
        <begin position="317"/>
        <end position="350"/>
    </location>
</feature>
<dbReference type="Gene3D" id="3.40.850.10">
    <property type="entry name" value="Kinesin motor domain"/>
    <property type="match status" value="1"/>
</dbReference>
<dbReference type="InterPro" id="IPR036961">
    <property type="entry name" value="Kinesin_motor_dom_sf"/>
</dbReference>
<feature type="compositionally biased region" description="Polar residues" evidence="7">
    <location>
        <begin position="326"/>
        <end position="345"/>
    </location>
</feature>
<keyword evidence="4" id="KW-0206">Cytoskeleton</keyword>
<evidence type="ECO:0000256" key="7">
    <source>
        <dbReference type="SAM" id="MobiDB-lite"/>
    </source>
</evidence>
<evidence type="ECO:0000256" key="1">
    <source>
        <dbReference type="ARBA" id="ARBA00004245"/>
    </source>
</evidence>
<feature type="compositionally biased region" description="Basic and acidic residues" evidence="7">
    <location>
        <begin position="67"/>
        <end position="81"/>
    </location>
</feature>
<feature type="compositionally biased region" description="Polar residues" evidence="7">
    <location>
        <begin position="990"/>
        <end position="1013"/>
    </location>
</feature>
<dbReference type="InterPro" id="IPR027640">
    <property type="entry name" value="Kinesin-like_fam"/>
</dbReference>
<feature type="compositionally biased region" description="Polar residues" evidence="7">
    <location>
        <begin position="1071"/>
        <end position="1092"/>
    </location>
</feature>
<reference evidence="9" key="1">
    <citation type="journal article" date="2023" name="G3 (Bethesda)">
        <title>A reference genome for the long-term kleptoplast-retaining sea slug Elysia crispata morphotype clarki.</title>
        <authorList>
            <person name="Eastman K.E."/>
            <person name="Pendleton A.L."/>
            <person name="Shaikh M.A."/>
            <person name="Suttiyut T."/>
            <person name="Ogas R."/>
            <person name="Tomko P."/>
            <person name="Gavelis G."/>
            <person name="Widhalm J.R."/>
            <person name="Wisecaver J.H."/>
        </authorList>
    </citation>
    <scope>NUCLEOTIDE SEQUENCE</scope>
    <source>
        <strain evidence="9">ECLA1</strain>
    </source>
</reference>
<feature type="coiled-coil region" evidence="6">
    <location>
        <begin position="415"/>
        <end position="489"/>
    </location>
</feature>
<dbReference type="GO" id="GO:0008017">
    <property type="term" value="F:microtubule binding"/>
    <property type="evidence" value="ECO:0007669"/>
    <property type="project" value="InterPro"/>
</dbReference>
<organism evidence="9 10">
    <name type="scientific">Elysia crispata</name>
    <name type="common">lettuce slug</name>
    <dbReference type="NCBI Taxonomy" id="231223"/>
    <lineage>
        <taxon>Eukaryota</taxon>
        <taxon>Metazoa</taxon>
        <taxon>Spiralia</taxon>
        <taxon>Lophotrochozoa</taxon>
        <taxon>Mollusca</taxon>
        <taxon>Gastropoda</taxon>
        <taxon>Heterobranchia</taxon>
        <taxon>Euthyneura</taxon>
        <taxon>Panpulmonata</taxon>
        <taxon>Sacoglossa</taxon>
        <taxon>Placobranchoidea</taxon>
        <taxon>Plakobranchidae</taxon>
        <taxon>Elysia</taxon>
    </lineage>
</organism>
<dbReference type="Pfam" id="PF00225">
    <property type="entry name" value="Kinesin"/>
    <property type="match status" value="1"/>
</dbReference>
<proteinExistence type="inferred from homology"/>
<feature type="coiled-coil region" evidence="6">
    <location>
        <begin position="237"/>
        <end position="271"/>
    </location>
</feature>
<dbReference type="PRINTS" id="PR00380">
    <property type="entry name" value="KINESINHEAVY"/>
</dbReference>